<dbReference type="InParanoid" id="A2DRK6"/>
<accession>A2DRK6</accession>
<keyword evidence="2 6" id="KW-0812">Transmembrane</keyword>
<evidence type="ECO:0000313" key="7">
    <source>
        <dbReference type="EMBL" id="EAY16969.1"/>
    </source>
</evidence>
<dbReference type="RefSeq" id="XP_001329192.1">
    <property type="nucleotide sequence ID" value="XM_001329157.1"/>
</dbReference>
<dbReference type="Proteomes" id="UP000001542">
    <property type="component" value="Unassembled WGS sequence"/>
</dbReference>
<evidence type="ECO:0000256" key="5">
    <source>
        <dbReference type="SAM" id="MobiDB-lite"/>
    </source>
</evidence>
<dbReference type="VEuPathDB" id="TrichDB:TVAG_280860"/>
<keyword evidence="8" id="KW-1185">Reference proteome</keyword>
<dbReference type="GO" id="GO:0016020">
    <property type="term" value="C:membrane"/>
    <property type="evidence" value="ECO:0007669"/>
    <property type="project" value="UniProtKB-SubCell"/>
</dbReference>
<feature type="transmembrane region" description="Helical" evidence="6">
    <location>
        <begin position="7"/>
        <end position="29"/>
    </location>
</feature>
<keyword evidence="4 6" id="KW-0472">Membrane</keyword>
<dbReference type="EMBL" id="DS113236">
    <property type="protein sequence ID" value="EAY16969.1"/>
    <property type="molecule type" value="Genomic_DNA"/>
</dbReference>
<sequence>MTCCSCMAVALIGVINLVILVVMGVVAYFCLDIIKQVTISEVKSSKTFLFSAAVIGVIALTCIIGFFMLCCYKNQCFRTTYAVLYFIIVVAECALLYFIYKTYPTLLHDLDTWWDKNKGSVEVKKVESSLECCGFIKEYNETEMMNCGYTSNSSSTDTNSSENKTANAETNTTETNSTDSTIETCYNKVNDKLTKSKKGLMIAGIGIAAVQIILLIYSLWFGCCYKPHKKDESSSSYSSSSYS</sequence>
<evidence type="ECO:0000256" key="1">
    <source>
        <dbReference type="ARBA" id="ARBA00004141"/>
    </source>
</evidence>
<protein>
    <submittedName>
        <fullName evidence="7">Tetraspanin family protein</fullName>
    </submittedName>
</protein>
<dbReference type="AlphaFoldDB" id="A2DRK6"/>
<dbReference type="STRING" id="5722.A2DRK6"/>
<evidence type="ECO:0000313" key="8">
    <source>
        <dbReference type="Proteomes" id="UP000001542"/>
    </source>
</evidence>
<evidence type="ECO:0000256" key="6">
    <source>
        <dbReference type="SAM" id="Phobius"/>
    </source>
</evidence>
<reference evidence="7" key="2">
    <citation type="journal article" date="2007" name="Science">
        <title>Draft genome sequence of the sexually transmitted pathogen Trichomonas vaginalis.</title>
        <authorList>
            <person name="Carlton J.M."/>
            <person name="Hirt R.P."/>
            <person name="Silva J.C."/>
            <person name="Delcher A.L."/>
            <person name="Schatz M."/>
            <person name="Zhao Q."/>
            <person name="Wortman J.R."/>
            <person name="Bidwell S.L."/>
            <person name="Alsmark U.C.M."/>
            <person name="Besteiro S."/>
            <person name="Sicheritz-Ponten T."/>
            <person name="Noel C.J."/>
            <person name="Dacks J.B."/>
            <person name="Foster P.G."/>
            <person name="Simillion C."/>
            <person name="Van de Peer Y."/>
            <person name="Miranda-Saavedra D."/>
            <person name="Barton G.J."/>
            <person name="Westrop G.D."/>
            <person name="Mueller S."/>
            <person name="Dessi D."/>
            <person name="Fiori P.L."/>
            <person name="Ren Q."/>
            <person name="Paulsen I."/>
            <person name="Zhang H."/>
            <person name="Bastida-Corcuera F.D."/>
            <person name="Simoes-Barbosa A."/>
            <person name="Brown M.T."/>
            <person name="Hayes R.D."/>
            <person name="Mukherjee M."/>
            <person name="Okumura C.Y."/>
            <person name="Schneider R."/>
            <person name="Smith A.J."/>
            <person name="Vanacova S."/>
            <person name="Villalvazo M."/>
            <person name="Haas B.J."/>
            <person name="Pertea M."/>
            <person name="Feldblyum T.V."/>
            <person name="Utterback T.R."/>
            <person name="Shu C.L."/>
            <person name="Osoegawa K."/>
            <person name="de Jong P.J."/>
            <person name="Hrdy I."/>
            <person name="Horvathova L."/>
            <person name="Zubacova Z."/>
            <person name="Dolezal P."/>
            <person name="Malik S.B."/>
            <person name="Logsdon J.M. Jr."/>
            <person name="Henze K."/>
            <person name="Gupta A."/>
            <person name="Wang C.C."/>
            <person name="Dunne R.L."/>
            <person name="Upcroft J.A."/>
            <person name="Upcroft P."/>
            <person name="White O."/>
            <person name="Salzberg S.L."/>
            <person name="Tang P."/>
            <person name="Chiu C.-H."/>
            <person name="Lee Y.-S."/>
            <person name="Embley T.M."/>
            <person name="Coombs G.H."/>
            <person name="Mottram J.C."/>
            <person name="Tachezy J."/>
            <person name="Fraser-Liggett C.M."/>
            <person name="Johnson P.J."/>
        </authorList>
    </citation>
    <scope>NUCLEOTIDE SEQUENCE [LARGE SCALE GENOMIC DNA]</scope>
    <source>
        <strain evidence="7">G3</strain>
    </source>
</reference>
<gene>
    <name evidence="7" type="ORF">TVAG_280860</name>
</gene>
<keyword evidence="3 6" id="KW-1133">Transmembrane helix</keyword>
<evidence type="ECO:0000256" key="3">
    <source>
        <dbReference type="ARBA" id="ARBA00022989"/>
    </source>
</evidence>
<dbReference type="KEGG" id="tva:4774983"/>
<proteinExistence type="predicted"/>
<feature type="transmembrane region" description="Helical" evidence="6">
    <location>
        <begin position="200"/>
        <end position="220"/>
    </location>
</feature>
<feature type="transmembrane region" description="Helical" evidence="6">
    <location>
        <begin position="49"/>
        <end position="70"/>
    </location>
</feature>
<dbReference type="Pfam" id="PF00335">
    <property type="entry name" value="Tetraspanin"/>
    <property type="match status" value="1"/>
</dbReference>
<feature type="region of interest" description="Disordered" evidence="5">
    <location>
        <begin position="152"/>
        <end position="178"/>
    </location>
</feature>
<dbReference type="InterPro" id="IPR018499">
    <property type="entry name" value="Tetraspanin/Peripherin"/>
</dbReference>
<organism evidence="7 8">
    <name type="scientific">Trichomonas vaginalis (strain ATCC PRA-98 / G3)</name>
    <dbReference type="NCBI Taxonomy" id="412133"/>
    <lineage>
        <taxon>Eukaryota</taxon>
        <taxon>Metamonada</taxon>
        <taxon>Parabasalia</taxon>
        <taxon>Trichomonadida</taxon>
        <taxon>Trichomonadidae</taxon>
        <taxon>Trichomonas</taxon>
    </lineage>
</organism>
<comment type="subcellular location">
    <subcellularLocation>
        <location evidence="1">Membrane</location>
        <topology evidence="1">Multi-pass membrane protein</topology>
    </subcellularLocation>
</comment>
<reference evidence="7" key="1">
    <citation type="submission" date="2006-10" db="EMBL/GenBank/DDBJ databases">
        <authorList>
            <person name="Amadeo P."/>
            <person name="Zhao Q."/>
            <person name="Wortman J."/>
            <person name="Fraser-Liggett C."/>
            <person name="Carlton J."/>
        </authorList>
    </citation>
    <scope>NUCLEOTIDE SEQUENCE</scope>
    <source>
        <strain evidence="7">G3</strain>
    </source>
</reference>
<name>A2DRK6_TRIV3</name>
<dbReference type="VEuPathDB" id="TrichDB:TVAGG3_0696880"/>
<feature type="transmembrane region" description="Helical" evidence="6">
    <location>
        <begin position="82"/>
        <end position="100"/>
    </location>
</feature>
<evidence type="ECO:0000256" key="2">
    <source>
        <dbReference type="ARBA" id="ARBA00022692"/>
    </source>
</evidence>
<evidence type="ECO:0000256" key="4">
    <source>
        <dbReference type="ARBA" id="ARBA00023136"/>
    </source>
</evidence>